<protein>
    <submittedName>
        <fullName evidence="1">Uncharacterized protein</fullName>
    </submittedName>
</protein>
<dbReference type="Proteomes" id="UP001054252">
    <property type="component" value="Unassembled WGS sequence"/>
</dbReference>
<reference evidence="1 2" key="1">
    <citation type="journal article" date="2021" name="Commun. Biol.">
        <title>The genome of Shorea leprosula (Dipterocarpaceae) highlights the ecological relevance of drought in aseasonal tropical rainforests.</title>
        <authorList>
            <person name="Ng K.K.S."/>
            <person name="Kobayashi M.J."/>
            <person name="Fawcett J.A."/>
            <person name="Hatakeyama M."/>
            <person name="Paape T."/>
            <person name="Ng C.H."/>
            <person name="Ang C.C."/>
            <person name="Tnah L.H."/>
            <person name="Lee C.T."/>
            <person name="Nishiyama T."/>
            <person name="Sese J."/>
            <person name="O'Brien M.J."/>
            <person name="Copetti D."/>
            <person name="Mohd Noor M.I."/>
            <person name="Ong R.C."/>
            <person name="Putra M."/>
            <person name="Sireger I.Z."/>
            <person name="Indrioko S."/>
            <person name="Kosugi Y."/>
            <person name="Izuno A."/>
            <person name="Isagi Y."/>
            <person name="Lee S.L."/>
            <person name="Shimizu K.K."/>
        </authorList>
    </citation>
    <scope>NUCLEOTIDE SEQUENCE [LARGE SCALE GENOMIC DNA]</scope>
    <source>
        <strain evidence="1">214</strain>
    </source>
</reference>
<evidence type="ECO:0000313" key="2">
    <source>
        <dbReference type="Proteomes" id="UP001054252"/>
    </source>
</evidence>
<proteinExistence type="predicted"/>
<name>A0AAV5M914_9ROSI</name>
<keyword evidence="2" id="KW-1185">Reference proteome</keyword>
<evidence type="ECO:0000313" key="1">
    <source>
        <dbReference type="EMBL" id="GKV46250.1"/>
    </source>
</evidence>
<accession>A0AAV5M914</accession>
<dbReference type="AlphaFoldDB" id="A0AAV5M914"/>
<comment type="caution">
    <text evidence="1">The sequence shown here is derived from an EMBL/GenBank/DDBJ whole genome shotgun (WGS) entry which is preliminary data.</text>
</comment>
<organism evidence="1 2">
    <name type="scientific">Rubroshorea leprosula</name>
    <dbReference type="NCBI Taxonomy" id="152421"/>
    <lineage>
        <taxon>Eukaryota</taxon>
        <taxon>Viridiplantae</taxon>
        <taxon>Streptophyta</taxon>
        <taxon>Embryophyta</taxon>
        <taxon>Tracheophyta</taxon>
        <taxon>Spermatophyta</taxon>
        <taxon>Magnoliopsida</taxon>
        <taxon>eudicotyledons</taxon>
        <taxon>Gunneridae</taxon>
        <taxon>Pentapetalae</taxon>
        <taxon>rosids</taxon>
        <taxon>malvids</taxon>
        <taxon>Malvales</taxon>
        <taxon>Dipterocarpaceae</taxon>
        <taxon>Rubroshorea</taxon>
    </lineage>
</organism>
<gene>
    <name evidence="1" type="ORF">SLEP1_g53249</name>
</gene>
<dbReference type="EMBL" id="BPVZ01000205">
    <property type="protein sequence ID" value="GKV46250.1"/>
    <property type="molecule type" value="Genomic_DNA"/>
</dbReference>
<sequence length="71" mass="7762">MTLLACKEKLLQLLDPPVVPPASPQHGMKSFNFTLIPLLCHFLRSMSRGGCGFLCLCRLIVAMDYVGAAII</sequence>